<dbReference type="SUPFAM" id="SSF101967">
    <property type="entry name" value="Adhesin YadA, collagen-binding domain"/>
    <property type="match status" value="1"/>
</dbReference>
<dbReference type="GO" id="GO:0009986">
    <property type="term" value="C:cell surface"/>
    <property type="evidence" value="ECO:0007669"/>
    <property type="project" value="UniProtKB-SubCell"/>
</dbReference>
<sequence>MKFTGNNEVVNNNKLNSKVTVKGEGVSKLQSENFKSAKGNINVKADGKGTLEVQLAKDIDLGNDGSVRAGNTVVNNRGVSVKNGPSITQEGIDAGSKRITDVAPGVKGTDAVNVNQLKGETVDIRNDMNRLDKNLRAGIAGAIATGGLYHATLPGKSMVSAGVGTYKGEGAISVGYSRLSDNGKVGIKFSVNTNSRGDAGAAASMGYQW</sequence>
<proteinExistence type="inferred from homology"/>
<keyword evidence="5" id="KW-1134">Transmembrane beta strand</keyword>
<feature type="domain" description="Trimeric autotransporter adhesin YadA-like stalk" evidence="12">
    <location>
        <begin position="98"/>
        <end position="137"/>
    </location>
</feature>
<evidence type="ECO:0000256" key="10">
    <source>
        <dbReference type="ARBA" id="ARBA00023237"/>
    </source>
</evidence>
<evidence type="ECO:0000256" key="1">
    <source>
        <dbReference type="ARBA" id="ARBA00004241"/>
    </source>
</evidence>
<evidence type="ECO:0000313" key="13">
    <source>
        <dbReference type="EMBL" id="VEH66327.1"/>
    </source>
</evidence>
<keyword evidence="9" id="KW-0472">Membrane</keyword>
<dbReference type="GO" id="GO:0009279">
    <property type="term" value="C:cell outer membrane"/>
    <property type="evidence" value="ECO:0007669"/>
    <property type="project" value="UniProtKB-SubCell"/>
</dbReference>
<dbReference type="AlphaFoldDB" id="A0A3S4XT63"/>
<evidence type="ECO:0000256" key="5">
    <source>
        <dbReference type="ARBA" id="ARBA00022452"/>
    </source>
</evidence>
<dbReference type="Gene3D" id="3.30.1300.30">
    <property type="entry name" value="GSPII I/J protein-like"/>
    <property type="match status" value="1"/>
</dbReference>
<comment type="subcellular location">
    <subcellularLocation>
        <location evidence="2">Cell outer membrane</location>
    </subcellularLocation>
    <subcellularLocation>
        <location evidence="1">Cell surface</location>
    </subcellularLocation>
</comment>
<keyword evidence="6" id="KW-0812">Transmembrane</keyword>
<keyword evidence="10" id="KW-0998">Cell outer membrane</keyword>
<evidence type="ECO:0000259" key="11">
    <source>
        <dbReference type="Pfam" id="PF03895"/>
    </source>
</evidence>
<keyword evidence="7" id="KW-0732">Signal</keyword>
<dbReference type="InterPro" id="IPR011049">
    <property type="entry name" value="Serralysin-like_metalloprot_C"/>
</dbReference>
<dbReference type="EMBL" id="LR134405">
    <property type="protein sequence ID" value="VEH66327.1"/>
    <property type="molecule type" value="Genomic_DNA"/>
</dbReference>
<evidence type="ECO:0000256" key="4">
    <source>
        <dbReference type="ARBA" id="ARBA00022448"/>
    </source>
</evidence>
<dbReference type="InterPro" id="IPR008635">
    <property type="entry name" value="Coiled_stalk_dom"/>
</dbReference>
<evidence type="ECO:0000256" key="6">
    <source>
        <dbReference type="ARBA" id="ARBA00022692"/>
    </source>
</evidence>
<comment type="similarity">
    <text evidence="3">Belongs to the autotransporter-2 (AT-2) (TC 1.B.40) family.</text>
</comment>
<organism evidence="13 14">
    <name type="scientific">Rodentibacter pneumotropicus</name>
    <dbReference type="NCBI Taxonomy" id="758"/>
    <lineage>
        <taxon>Bacteria</taxon>
        <taxon>Pseudomonadati</taxon>
        <taxon>Pseudomonadota</taxon>
        <taxon>Gammaproteobacteria</taxon>
        <taxon>Pasteurellales</taxon>
        <taxon>Pasteurellaceae</taxon>
        <taxon>Rodentibacter</taxon>
    </lineage>
</organism>
<dbReference type="InterPro" id="IPR005594">
    <property type="entry name" value="YadA_C"/>
</dbReference>
<evidence type="ECO:0000256" key="9">
    <source>
        <dbReference type="ARBA" id="ARBA00023136"/>
    </source>
</evidence>
<keyword evidence="8" id="KW-0653">Protein transport</keyword>
<evidence type="ECO:0000313" key="14">
    <source>
        <dbReference type="Proteomes" id="UP000278733"/>
    </source>
</evidence>
<evidence type="ECO:0000256" key="3">
    <source>
        <dbReference type="ARBA" id="ARBA00005848"/>
    </source>
</evidence>
<dbReference type="Pfam" id="PF03895">
    <property type="entry name" value="YadA_anchor"/>
    <property type="match status" value="1"/>
</dbReference>
<evidence type="ECO:0000256" key="8">
    <source>
        <dbReference type="ARBA" id="ARBA00022927"/>
    </source>
</evidence>
<keyword evidence="4" id="KW-0813">Transport</keyword>
<protein>
    <submittedName>
        <fullName evidence="13">Autotransporter adhesin</fullName>
    </submittedName>
</protein>
<dbReference type="Gene3D" id="2.20.70.140">
    <property type="match status" value="1"/>
</dbReference>
<name>A0A3S4XT63_9PAST</name>
<evidence type="ECO:0000256" key="7">
    <source>
        <dbReference type="ARBA" id="ARBA00022729"/>
    </source>
</evidence>
<evidence type="ECO:0000259" key="12">
    <source>
        <dbReference type="Pfam" id="PF05662"/>
    </source>
</evidence>
<reference evidence="13 14" key="1">
    <citation type="submission" date="2018-12" db="EMBL/GenBank/DDBJ databases">
        <authorList>
            <consortium name="Pathogen Informatics"/>
        </authorList>
    </citation>
    <scope>NUCLEOTIDE SEQUENCE [LARGE SCALE GENOMIC DNA]</scope>
    <source>
        <strain evidence="13 14">NCTC8284</strain>
    </source>
</reference>
<dbReference type="KEGG" id="rpne:NCTC8284_01489"/>
<dbReference type="GO" id="GO:0015031">
    <property type="term" value="P:protein transport"/>
    <property type="evidence" value="ECO:0007669"/>
    <property type="project" value="UniProtKB-KW"/>
</dbReference>
<dbReference type="Proteomes" id="UP000278733">
    <property type="component" value="Chromosome"/>
</dbReference>
<dbReference type="Pfam" id="PF05662">
    <property type="entry name" value="YadA_stalk"/>
    <property type="match status" value="1"/>
</dbReference>
<dbReference type="SUPFAM" id="SSF54523">
    <property type="entry name" value="Pili subunits"/>
    <property type="match status" value="1"/>
</dbReference>
<feature type="domain" description="Trimeric autotransporter adhesin YadA-like C-terminal membrane anchor" evidence="11">
    <location>
        <begin position="151"/>
        <end position="209"/>
    </location>
</feature>
<accession>A0A3S4XT63</accession>
<dbReference type="InterPro" id="IPR045584">
    <property type="entry name" value="Pilin-like"/>
</dbReference>
<evidence type="ECO:0000256" key="2">
    <source>
        <dbReference type="ARBA" id="ARBA00004442"/>
    </source>
</evidence>
<gene>
    <name evidence="13" type="primary">hsf2_16</name>
    <name evidence="13" type="ORF">NCTC8284_01489</name>
</gene>